<dbReference type="PANTHER" id="PTHR34387:SF1">
    <property type="entry name" value="PERIPLASMIC IMMUNOGENIC PROTEIN"/>
    <property type="match status" value="1"/>
</dbReference>
<dbReference type="Gene3D" id="3.30.110.170">
    <property type="entry name" value="Protein of unknown function (DUF541), domain 1"/>
    <property type="match status" value="1"/>
</dbReference>
<dbReference type="Proteomes" id="UP000195442">
    <property type="component" value="Unassembled WGS sequence"/>
</dbReference>
<protein>
    <submittedName>
        <fullName evidence="2">26 kDa periplasmic immunogenic protein</fullName>
    </submittedName>
</protein>
<dbReference type="EMBL" id="FUKJ01000141">
    <property type="protein sequence ID" value="SJM91476.1"/>
    <property type="molecule type" value="Genomic_DNA"/>
</dbReference>
<dbReference type="InterPro" id="IPR007497">
    <property type="entry name" value="SIMPL/DUF541"/>
</dbReference>
<gene>
    <name evidence="2" type="ORF">CRENPOLYSF2_2250005</name>
</gene>
<evidence type="ECO:0000256" key="1">
    <source>
        <dbReference type="SAM" id="MobiDB-lite"/>
    </source>
</evidence>
<keyword evidence="3" id="KW-1185">Reference proteome</keyword>
<feature type="region of interest" description="Disordered" evidence="1">
    <location>
        <begin position="1"/>
        <end position="22"/>
    </location>
</feature>
<evidence type="ECO:0000313" key="2">
    <source>
        <dbReference type="EMBL" id="SJM91476.1"/>
    </source>
</evidence>
<evidence type="ECO:0000313" key="3">
    <source>
        <dbReference type="Proteomes" id="UP000195442"/>
    </source>
</evidence>
<proteinExistence type="predicted"/>
<dbReference type="Gene3D" id="3.30.70.2970">
    <property type="entry name" value="Protein of unknown function (DUF541), domain 2"/>
    <property type="match status" value="1"/>
</dbReference>
<organism evidence="2 3">
    <name type="scientific">Crenothrix polyspora</name>
    <dbReference type="NCBI Taxonomy" id="360316"/>
    <lineage>
        <taxon>Bacteria</taxon>
        <taxon>Pseudomonadati</taxon>
        <taxon>Pseudomonadota</taxon>
        <taxon>Gammaproteobacteria</taxon>
        <taxon>Methylococcales</taxon>
        <taxon>Crenotrichaceae</taxon>
        <taxon>Crenothrix</taxon>
    </lineage>
</organism>
<dbReference type="Pfam" id="PF04402">
    <property type="entry name" value="SIMPL"/>
    <property type="match status" value="1"/>
</dbReference>
<sequence length="220" mass="23042">MSAAHAEGVKHHRPNSIHVSGLGRVSVRPDKADLNLAVEVHTKTAKAAREQAAKAMSVVIDAVKGLGVAEKDIQTSYVSLSPEYAEGNKIVGYQLSNQLMVCVRDVDKAGTVIDAAVQAGGNATRVQGMSFAVDNSTEALIQARAKAYQDAHSKAEQYAKLAGVTLGRAMHINEGSGVSPAPVPYADGAFMMMKSSAPSTPVQVGEQEVSVNVDIVFGVE</sequence>
<accession>A0A1R4H5N0</accession>
<dbReference type="GO" id="GO:0006974">
    <property type="term" value="P:DNA damage response"/>
    <property type="evidence" value="ECO:0007669"/>
    <property type="project" value="TreeGrafter"/>
</dbReference>
<reference evidence="3" key="1">
    <citation type="submission" date="2017-02" db="EMBL/GenBank/DDBJ databases">
        <authorList>
            <person name="Daims H."/>
        </authorList>
    </citation>
    <scope>NUCLEOTIDE SEQUENCE [LARGE SCALE GENOMIC DNA]</scope>
</reference>
<dbReference type="AlphaFoldDB" id="A0A1R4H5N0"/>
<dbReference type="InterPro" id="IPR052022">
    <property type="entry name" value="26kDa_periplasmic_antigen"/>
</dbReference>
<dbReference type="PANTHER" id="PTHR34387">
    <property type="entry name" value="SLR1258 PROTEIN"/>
    <property type="match status" value="1"/>
</dbReference>
<dbReference type="RefSeq" id="WP_179210166.1">
    <property type="nucleotide sequence ID" value="NZ_FUKJ01000141.1"/>
</dbReference>
<name>A0A1R4H5N0_9GAMM</name>